<evidence type="ECO:0000259" key="13">
    <source>
        <dbReference type="PROSITE" id="PS50885"/>
    </source>
</evidence>
<evidence type="ECO:0000259" key="12">
    <source>
        <dbReference type="PROSITE" id="PS50109"/>
    </source>
</evidence>
<dbReference type="SMART" id="SM00387">
    <property type="entry name" value="HATPase_c"/>
    <property type="match status" value="1"/>
</dbReference>
<evidence type="ECO:0000256" key="8">
    <source>
        <dbReference type="ARBA" id="ARBA00022989"/>
    </source>
</evidence>
<feature type="domain" description="Histidine kinase" evidence="12">
    <location>
        <begin position="240"/>
        <end position="452"/>
    </location>
</feature>
<reference evidence="14 15" key="1">
    <citation type="submission" date="2017-01" db="EMBL/GenBank/DDBJ databases">
        <title>The complete genome sequence of a sulfur-oxidizing marine bacterium Thioclava sp. 25B10_4T.</title>
        <authorList>
            <person name="Liu Y."/>
            <person name="Lai Q."/>
            <person name="Shao Z."/>
        </authorList>
    </citation>
    <scope>NUCLEOTIDE SEQUENCE [LARGE SCALE GENOMIC DNA]</scope>
    <source>
        <strain evidence="14 15">25B10_4</strain>
    </source>
</reference>
<dbReference type="Gene3D" id="1.10.287.130">
    <property type="match status" value="1"/>
</dbReference>
<keyword evidence="8 11" id="KW-1133">Transmembrane helix</keyword>
<evidence type="ECO:0000256" key="6">
    <source>
        <dbReference type="ARBA" id="ARBA00022692"/>
    </source>
</evidence>
<dbReference type="InterPro" id="IPR036890">
    <property type="entry name" value="HATPase_C_sf"/>
</dbReference>
<sequence>MRAFTWSMRFAIAISTVFAFAALVAGGVSYTLQSKEMSRRLEGEVRADTEALAISARGADLQDLSEQISARMTTSRDGANIVTFVPADGSKPLGNVRVASQFEGARHLEPGPDVTLLDPPGANVPEGYVTFGMRLPSGWLMTGRDDAWLREQGEILATSFGWGLGLALLLSISFAVFIARRNEVRIDRMEQVLHAVGEGRHGLRIRDEGDDDVARLAQSVDQALDQLEAGIASIRQVSTDVAHDLRAPLARLRLRLEPVALDSSLPLAQRGEIGKALSDLDQVSETFDAILRLSRMQAGMVEITRASIDLTQLCQDVAEMLGAGAEDAGQELALDLPEDVRIEGDRELLFQALVNLVDNALRYSPSPARVSIGVHETRHHITLSVTDNGPGIPDRDLARVRERFVRLDRSRNTQGSGLGLSLVDAIAQIHGGELRLQNLERGLRVDIRFPKP</sequence>
<protein>
    <recommendedName>
        <fullName evidence="3">histidine kinase</fullName>
        <ecNumber evidence="3">2.7.13.3</ecNumber>
    </recommendedName>
</protein>
<keyword evidence="4" id="KW-0597">Phosphoprotein</keyword>
<evidence type="ECO:0000256" key="11">
    <source>
        <dbReference type="SAM" id="Phobius"/>
    </source>
</evidence>
<dbReference type="Gene3D" id="3.30.565.10">
    <property type="entry name" value="Histidine kinase-like ATPase, C-terminal domain"/>
    <property type="match status" value="1"/>
</dbReference>
<dbReference type="InterPro" id="IPR036097">
    <property type="entry name" value="HisK_dim/P_sf"/>
</dbReference>
<feature type="transmembrane region" description="Helical" evidence="11">
    <location>
        <begin position="160"/>
        <end position="179"/>
    </location>
</feature>
<evidence type="ECO:0000256" key="4">
    <source>
        <dbReference type="ARBA" id="ARBA00022553"/>
    </source>
</evidence>
<dbReference type="InterPro" id="IPR003660">
    <property type="entry name" value="HAMP_dom"/>
</dbReference>
<feature type="domain" description="HAMP" evidence="13">
    <location>
        <begin position="180"/>
        <end position="232"/>
    </location>
</feature>
<keyword evidence="6 11" id="KW-0812">Transmembrane</keyword>
<accession>A0ABN4X6U8</accession>
<keyword evidence="9" id="KW-0902">Two-component regulatory system</keyword>
<dbReference type="InterPro" id="IPR005467">
    <property type="entry name" value="His_kinase_dom"/>
</dbReference>
<dbReference type="InterPro" id="IPR003661">
    <property type="entry name" value="HisK_dim/P_dom"/>
</dbReference>
<name>A0ABN4X6U8_9RHOB</name>
<dbReference type="CDD" id="cd00082">
    <property type="entry name" value="HisKA"/>
    <property type="match status" value="1"/>
</dbReference>
<dbReference type="InterPro" id="IPR050428">
    <property type="entry name" value="TCS_sensor_his_kinase"/>
</dbReference>
<organism evidence="14 15">
    <name type="scientific">Thioclava nitratireducens</name>
    <dbReference type="NCBI Taxonomy" id="1915078"/>
    <lineage>
        <taxon>Bacteria</taxon>
        <taxon>Pseudomonadati</taxon>
        <taxon>Pseudomonadota</taxon>
        <taxon>Alphaproteobacteria</taxon>
        <taxon>Rhodobacterales</taxon>
        <taxon>Paracoccaceae</taxon>
        <taxon>Thioclava</taxon>
    </lineage>
</organism>
<dbReference type="PROSITE" id="PS50885">
    <property type="entry name" value="HAMP"/>
    <property type="match status" value="1"/>
</dbReference>
<dbReference type="SUPFAM" id="SSF47384">
    <property type="entry name" value="Homodimeric domain of signal transducing histidine kinase"/>
    <property type="match status" value="1"/>
</dbReference>
<dbReference type="EMBL" id="CP019437">
    <property type="protein sequence ID" value="AQS46802.1"/>
    <property type="molecule type" value="Genomic_DNA"/>
</dbReference>
<evidence type="ECO:0000313" key="15">
    <source>
        <dbReference type="Proteomes" id="UP000185622"/>
    </source>
</evidence>
<evidence type="ECO:0000256" key="9">
    <source>
        <dbReference type="ARBA" id="ARBA00023012"/>
    </source>
</evidence>
<evidence type="ECO:0000256" key="3">
    <source>
        <dbReference type="ARBA" id="ARBA00012438"/>
    </source>
</evidence>
<dbReference type="SMART" id="SM00388">
    <property type="entry name" value="HisKA"/>
    <property type="match status" value="1"/>
</dbReference>
<evidence type="ECO:0000256" key="10">
    <source>
        <dbReference type="ARBA" id="ARBA00023136"/>
    </source>
</evidence>
<dbReference type="PANTHER" id="PTHR45436">
    <property type="entry name" value="SENSOR HISTIDINE KINASE YKOH"/>
    <property type="match status" value="1"/>
</dbReference>
<dbReference type="Pfam" id="PF02518">
    <property type="entry name" value="HATPase_c"/>
    <property type="match status" value="1"/>
</dbReference>
<dbReference type="InterPro" id="IPR004358">
    <property type="entry name" value="Sig_transdc_His_kin-like_C"/>
</dbReference>
<keyword evidence="15" id="KW-1185">Reference proteome</keyword>
<keyword evidence="5" id="KW-0808">Transferase</keyword>
<evidence type="ECO:0000256" key="5">
    <source>
        <dbReference type="ARBA" id="ARBA00022679"/>
    </source>
</evidence>
<comment type="catalytic activity">
    <reaction evidence="1">
        <text>ATP + protein L-histidine = ADP + protein N-phospho-L-histidine.</text>
        <dbReference type="EC" id="2.7.13.3"/>
    </reaction>
</comment>
<evidence type="ECO:0000313" key="14">
    <source>
        <dbReference type="EMBL" id="AQS46802.1"/>
    </source>
</evidence>
<keyword evidence="7" id="KW-0418">Kinase</keyword>
<dbReference type="SUPFAM" id="SSF55874">
    <property type="entry name" value="ATPase domain of HSP90 chaperone/DNA topoisomerase II/histidine kinase"/>
    <property type="match status" value="1"/>
</dbReference>
<evidence type="ECO:0000256" key="2">
    <source>
        <dbReference type="ARBA" id="ARBA00004370"/>
    </source>
</evidence>
<evidence type="ECO:0000256" key="1">
    <source>
        <dbReference type="ARBA" id="ARBA00000085"/>
    </source>
</evidence>
<dbReference type="PROSITE" id="PS50109">
    <property type="entry name" value="HIS_KIN"/>
    <property type="match status" value="1"/>
</dbReference>
<dbReference type="Proteomes" id="UP000185622">
    <property type="component" value="Chromosome"/>
</dbReference>
<dbReference type="EC" id="2.7.13.3" evidence="3"/>
<evidence type="ECO:0000256" key="7">
    <source>
        <dbReference type="ARBA" id="ARBA00022777"/>
    </source>
</evidence>
<dbReference type="InterPro" id="IPR003594">
    <property type="entry name" value="HATPase_dom"/>
</dbReference>
<dbReference type="PANTHER" id="PTHR45436:SF8">
    <property type="entry name" value="HISTIDINE KINASE"/>
    <property type="match status" value="1"/>
</dbReference>
<comment type="subcellular location">
    <subcellularLocation>
        <location evidence="2">Membrane</location>
    </subcellularLocation>
</comment>
<keyword evidence="10 11" id="KW-0472">Membrane</keyword>
<gene>
    <name evidence="14" type="ORF">BMG03_02520</name>
</gene>
<dbReference type="RefSeq" id="WP_075776633.1">
    <property type="nucleotide sequence ID" value="NZ_CP019437.1"/>
</dbReference>
<dbReference type="PRINTS" id="PR00344">
    <property type="entry name" value="BCTRLSENSOR"/>
</dbReference>
<proteinExistence type="predicted"/>